<dbReference type="InterPro" id="IPR004995">
    <property type="entry name" value="Spore_Ger"/>
</dbReference>
<organism evidence="4 5">
    <name type="scientific">Paenibacillus qinlingensis</name>
    <dbReference type="NCBI Taxonomy" id="1837343"/>
    <lineage>
        <taxon>Bacteria</taxon>
        <taxon>Bacillati</taxon>
        <taxon>Bacillota</taxon>
        <taxon>Bacilli</taxon>
        <taxon>Bacillales</taxon>
        <taxon>Paenibacillaceae</taxon>
        <taxon>Paenibacillus</taxon>
    </lineage>
</organism>
<name>A0ABU1P327_9BACL</name>
<dbReference type="InterPro" id="IPR050768">
    <property type="entry name" value="UPF0353/GerABKA_families"/>
</dbReference>
<evidence type="ECO:0008006" key="6">
    <source>
        <dbReference type="Google" id="ProtNLM"/>
    </source>
</evidence>
<comment type="similarity">
    <text evidence="1">Belongs to the GerABKA family.</text>
</comment>
<proteinExistence type="inferred from homology"/>
<dbReference type="EMBL" id="JAVDSB010000014">
    <property type="protein sequence ID" value="MDR6554143.1"/>
    <property type="molecule type" value="Genomic_DNA"/>
</dbReference>
<dbReference type="PIRSF" id="PIRSF005690">
    <property type="entry name" value="GerBA"/>
    <property type="match status" value="1"/>
</dbReference>
<dbReference type="RefSeq" id="WP_310501582.1">
    <property type="nucleotide sequence ID" value="NZ_JAVDSB010000014.1"/>
</dbReference>
<protein>
    <recommendedName>
        <fullName evidence="6">Spore germination protein</fullName>
    </recommendedName>
</protein>
<accession>A0ABU1P327</accession>
<keyword evidence="3" id="KW-0812">Transmembrane</keyword>
<keyword evidence="5" id="KW-1185">Reference proteome</keyword>
<evidence type="ECO:0000256" key="2">
    <source>
        <dbReference type="ARBA" id="ARBA00023136"/>
    </source>
</evidence>
<dbReference type="Pfam" id="PF03323">
    <property type="entry name" value="GerA"/>
    <property type="match status" value="1"/>
</dbReference>
<evidence type="ECO:0000256" key="1">
    <source>
        <dbReference type="ARBA" id="ARBA00005278"/>
    </source>
</evidence>
<feature type="transmembrane region" description="Helical" evidence="3">
    <location>
        <begin position="399"/>
        <end position="418"/>
    </location>
</feature>
<evidence type="ECO:0000313" key="4">
    <source>
        <dbReference type="EMBL" id="MDR6554143.1"/>
    </source>
</evidence>
<dbReference type="Proteomes" id="UP001267290">
    <property type="component" value="Unassembled WGS sequence"/>
</dbReference>
<gene>
    <name evidence="4" type="ORF">J2736_005358</name>
</gene>
<evidence type="ECO:0000313" key="5">
    <source>
        <dbReference type="Proteomes" id="UP001267290"/>
    </source>
</evidence>
<keyword evidence="3" id="KW-1133">Transmembrane helix</keyword>
<dbReference type="PANTHER" id="PTHR22550:SF5">
    <property type="entry name" value="LEUCINE ZIPPER PROTEIN 4"/>
    <property type="match status" value="1"/>
</dbReference>
<dbReference type="PANTHER" id="PTHR22550">
    <property type="entry name" value="SPORE GERMINATION PROTEIN"/>
    <property type="match status" value="1"/>
</dbReference>
<keyword evidence="2 3" id="KW-0472">Membrane</keyword>
<evidence type="ECO:0000256" key="3">
    <source>
        <dbReference type="SAM" id="Phobius"/>
    </source>
</evidence>
<sequence>MFSFKNLLLRKTKPTVKQPAPKETKSFHFAADLNQMNTQFQDTFRMFPDFVSRELVNEVTFGVFYLGNLVDAELLIEEILNRLLHHEDMSSPEKLVNLLPIGQLLLDDNWYRMQQYILQGWTYIHINGYPCGILVNTTKRRERALTRPENESQILGPQIAFTENMETNVALIHQYLPNPDLCEIAMNVGENTQTSIRIIYLRNRADLEMVTHIYNSIDALHLEALLDATILAQWLEDNPSSAFPQMITTERVDRAIFPLLEGKVVITVSGSPQVIICPNTFFDFFKSIEDYYFRWSTGLFFRGLRIMGIAISLFATATYVAALTYHYEIIPQALLVPLAQSRARVPFPPLVEALMLEMIIQLLSEAGARLPSKVGQTMGIVGGIVIGQAAVQAGFTSNILIIIVALSALSSFITPVFAMANAIRIIRFPIILSAGIMGGLGIVVSVALLILHLLRQSSLGQPYFYPPYTIENKNNRDGLIRVPYKLASKRSVFANTGENTPKGTKDIDE</sequence>
<reference evidence="4 5" key="1">
    <citation type="submission" date="2023-07" db="EMBL/GenBank/DDBJ databases">
        <title>Sorghum-associated microbial communities from plants grown in Nebraska, USA.</title>
        <authorList>
            <person name="Schachtman D."/>
        </authorList>
    </citation>
    <scope>NUCLEOTIDE SEQUENCE [LARGE SCALE GENOMIC DNA]</scope>
    <source>
        <strain evidence="4 5">CC258</strain>
    </source>
</reference>
<feature type="transmembrane region" description="Helical" evidence="3">
    <location>
        <begin position="304"/>
        <end position="325"/>
    </location>
</feature>
<feature type="transmembrane region" description="Helical" evidence="3">
    <location>
        <begin position="375"/>
        <end position="393"/>
    </location>
</feature>
<comment type="caution">
    <text evidence="4">The sequence shown here is derived from an EMBL/GenBank/DDBJ whole genome shotgun (WGS) entry which is preliminary data.</text>
</comment>
<feature type="transmembrane region" description="Helical" evidence="3">
    <location>
        <begin position="430"/>
        <end position="454"/>
    </location>
</feature>